<dbReference type="AlphaFoldDB" id="M4B6Q3"/>
<accession>M4B6Q3</accession>
<evidence type="ECO:0000313" key="2">
    <source>
        <dbReference type="Proteomes" id="UP000011713"/>
    </source>
</evidence>
<dbReference type="VEuPathDB" id="FungiDB:HpaG801954"/>
<dbReference type="Proteomes" id="UP000011713">
    <property type="component" value="Unassembled WGS sequence"/>
</dbReference>
<organism evidence="1 2">
    <name type="scientific">Hyaloperonospora arabidopsidis (strain Emoy2)</name>
    <name type="common">Downy mildew agent</name>
    <name type="synonym">Peronospora arabidopsidis</name>
    <dbReference type="NCBI Taxonomy" id="559515"/>
    <lineage>
        <taxon>Eukaryota</taxon>
        <taxon>Sar</taxon>
        <taxon>Stramenopiles</taxon>
        <taxon>Oomycota</taxon>
        <taxon>Peronosporomycetes</taxon>
        <taxon>Peronosporales</taxon>
        <taxon>Peronosporaceae</taxon>
        <taxon>Hyaloperonospora</taxon>
    </lineage>
</organism>
<sequence length="78" mass="8839">MQHLCARAILSFSTEVLNGPRYKPTNSTFFLLWNKRADRMASTTVPTSIDDTLRLDLPSPRLLLRNATQYGILSSRSL</sequence>
<reference evidence="2" key="1">
    <citation type="journal article" date="2010" name="Science">
        <title>Signatures of adaptation to obligate biotrophy in the Hyaloperonospora arabidopsidis genome.</title>
        <authorList>
            <person name="Baxter L."/>
            <person name="Tripathy S."/>
            <person name="Ishaque N."/>
            <person name="Boot N."/>
            <person name="Cabral A."/>
            <person name="Kemen E."/>
            <person name="Thines M."/>
            <person name="Ah-Fong A."/>
            <person name="Anderson R."/>
            <person name="Badejoko W."/>
            <person name="Bittner-Eddy P."/>
            <person name="Boore J.L."/>
            <person name="Chibucos M.C."/>
            <person name="Coates M."/>
            <person name="Dehal P."/>
            <person name="Delehaunty K."/>
            <person name="Dong S."/>
            <person name="Downton P."/>
            <person name="Dumas B."/>
            <person name="Fabro G."/>
            <person name="Fronick C."/>
            <person name="Fuerstenberg S.I."/>
            <person name="Fulton L."/>
            <person name="Gaulin E."/>
            <person name="Govers F."/>
            <person name="Hughes L."/>
            <person name="Humphray S."/>
            <person name="Jiang R.H."/>
            <person name="Judelson H."/>
            <person name="Kamoun S."/>
            <person name="Kyung K."/>
            <person name="Meijer H."/>
            <person name="Minx P."/>
            <person name="Morris P."/>
            <person name="Nelson J."/>
            <person name="Phuntumart V."/>
            <person name="Qutob D."/>
            <person name="Rehmany A."/>
            <person name="Rougon-Cardoso A."/>
            <person name="Ryden P."/>
            <person name="Torto-Alalibo T."/>
            <person name="Studholme D."/>
            <person name="Wang Y."/>
            <person name="Win J."/>
            <person name="Wood J."/>
            <person name="Clifton S.W."/>
            <person name="Rogers J."/>
            <person name="Van den Ackerveken G."/>
            <person name="Jones J.D."/>
            <person name="McDowell J.M."/>
            <person name="Beynon J."/>
            <person name="Tyler B.M."/>
        </authorList>
    </citation>
    <scope>NUCLEOTIDE SEQUENCE [LARGE SCALE GENOMIC DNA]</scope>
    <source>
        <strain evidence="2">Emoy2</strain>
    </source>
</reference>
<name>M4B6Q3_HYAAE</name>
<proteinExistence type="predicted"/>
<keyword evidence="2" id="KW-1185">Reference proteome</keyword>
<protein>
    <submittedName>
        <fullName evidence="1">Uncharacterized protein</fullName>
    </submittedName>
</protein>
<evidence type="ECO:0000313" key="1">
    <source>
        <dbReference type="EnsemblProtists" id="HpaP801954"/>
    </source>
</evidence>
<dbReference type="InParanoid" id="M4B6Q3"/>
<dbReference type="EMBL" id="JH598637">
    <property type="status" value="NOT_ANNOTATED_CDS"/>
    <property type="molecule type" value="Genomic_DNA"/>
</dbReference>
<dbReference type="EnsemblProtists" id="HpaT801954">
    <property type="protein sequence ID" value="HpaP801954"/>
    <property type="gene ID" value="HpaG801954"/>
</dbReference>
<dbReference type="HOGENOM" id="CLU_2627178_0_0_1"/>
<reference evidence="1" key="2">
    <citation type="submission" date="2015-06" db="UniProtKB">
        <authorList>
            <consortium name="EnsemblProtists"/>
        </authorList>
    </citation>
    <scope>IDENTIFICATION</scope>
    <source>
        <strain evidence="1">Emoy2</strain>
    </source>
</reference>